<feature type="compositionally biased region" description="Low complexity" evidence="1">
    <location>
        <begin position="305"/>
        <end position="319"/>
    </location>
</feature>
<evidence type="ECO:0000256" key="1">
    <source>
        <dbReference type="SAM" id="MobiDB-lite"/>
    </source>
</evidence>
<comment type="caution">
    <text evidence="3">The sequence shown here is derived from an EMBL/GenBank/DDBJ whole genome shotgun (WGS) entry which is preliminary data.</text>
</comment>
<feature type="region of interest" description="Disordered" evidence="1">
    <location>
        <begin position="289"/>
        <end position="320"/>
    </location>
</feature>
<evidence type="ECO:0000313" key="3">
    <source>
        <dbReference type="EMBL" id="MDX8150955.1"/>
    </source>
</evidence>
<evidence type="ECO:0008006" key="5">
    <source>
        <dbReference type="Google" id="ProtNLM"/>
    </source>
</evidence>
<gene>
    <name evidence="3" type="ORF">SK069_05065</name>
</gene>
<dbReference type="Proteomes" id="UP001277761">
    <property type="component" value="Unassembled WGS sequence"/>
</dbReference>
<proteinExistence type="predicted"/>
<keyword evidence="2" id="KW-1133">Transmembrane helix</keyword>
<protein>
    <recommendedName>
        <fullName evidence="5">DUF4129 domain-containing protein</fullName>
    </recommendedName>
</protein>
<evidence type="ECO:0000313" key="4">
    <source>
        <dbReference type="Proteomes" id="UP001277761"/>
    </source>
</evidence>
<keyword evidence="2" id="KW-0472">Membrane</keyword>
<keyword evidence="2" id="KW-0812">Transmembrane</keyword>
<organism evidence="3 4">
    <name type="scientific">Patulibacter brassicae</name>
    <dbReference type="NCBI Taxonomy" id="1705717"/>
    <lineage>
        <taxon>Bacteria</taxon>
        <taxon>Bacillati</taxon>
        <taxon>Actinomycetota</taxon>
        <taxon>Thermoleophilia</taxon>
        <taxon>Solirubrobacterales</taxon>
        <taxon>Patulibacteraceae</taxon>
        <taxon>Patulibacter</taxon>
    </lineage>
</organism>
<evidence type="ECO:0000256" key="2">
    <source>
        <dbReference type="SAM" id="Phobius"/>
    </source>
</evidence>
<accession>A0ABU4VGL5</accession>
<sequence length="461" mass="48214">MQGRDLLRTISRASRPGALLAIVLALLGAVLAGGATTARAATSAAPLTVHAERTTGGSEERLRIRVTGRTPSEGGPVRIGVSTVEPGSGCSAGRRDIDWHRLSAIGPRTRLPAGRAFTLVGTAAVAGHDGVRVCATMRRVGGGVLARTSTVVGSRVGAFLDPVVGRSLAAALEPVIRVVLPLLLVLAIAAGGWRVAQGVRRRRAGAARRRAAIARAPSRPHRLAAAHAGPSGDRFTALPPLPPGIVVPDAPPSLLLPAGEQPAVADALADDLATADPATAVDGDEAVSGTATLLPPTVDEPAAPPTASTTPAPGAGPVDRVARRLRSPRVRERRWQLERALQPLADIVDEIVLPEPATGDSALVIARRQRLAFLVLLADADRDADRRRLARLAAAMRDQRLGGLAPVPVLALRDAPAQARATAPHEDYPELEIWTASVDRLERFVAARIPARRATQRHRTR</sequence>
<keyword evidence="4" id="KW-1185">Reference proteome</keyword>
<dbReference type="EMBL" id="JAXAVX010000002">
    <property type="protein sequence ID" value="MDX8150955.1"/>
    <property type="molecule type" value="Genomic_DNA"/>
</dbReference>
<name>A0ABU4VGL5_9ACTN</name>
<feature type="transmembrane region" description="Helical" evidence="2">
    <location>
        <begin position="175"/>
        <end position="193"/>
    </location>
</feature>
<reference evidence="3 4" key="1">
    <citation type="submission" date="2023-11" db="EMBL/GenBank/DDBJ databases">
        <authorList>
            <person name="Xu M."/>
            <person name="Jiang T."/>
        </authorList>
    </citation>
    <scope>NUCLEOTIDE SEQUENCE [LARGE SCALE GENOMIC DNA]</scope>
    <source>
        <strain evidence="3 4">SD</strain>
    </source>
</reference>